<keyword evidence="4" id="KW-0670">Pyruvate</keyword>
<dbReference type="Proteomes" id="UP000182932">
    <property type="component" value="Unassembled WGS sequence"/>
</dbReference>
<name>A0A975W5Z2_9RHOB</name>
<evidence type="ECO:0000256" key="1">
    <source>
        <dbReference type="ARBA" id="ARBA00012404"/>
    </source>
</evidence>
<dbReference type="GeneID" id="80816372"/>
<proteinExistence type="predicted"/>
<dbReference type="AlphaFoldDB" id="A0A975W5Z2"/>
<evidence type="ECO:0000259" key="3">
    <source>
        <dbReference type="PROSITE" id="PS51168"/>
    </source>
</evidence>
<keyword evidence="4" id="KW-0456">Lyase</keyword>
<dbReference type="GO" id="GO:0009697">
    <property type="term" value="P:salicylic acid biosynthetic process"/>
    <property type="evidence" value="ECO:0007669"/>
    <property type="project" value="TreeGrafter"/>
</dbReference>
<sequence length="103" mass="11303">MRKTPDEIETMAELRDTIDDIDRALIALHVERVGYIDRAPVLKAPDGIAARAPSRVADVLAKVRAEADRTGFDADLAEAMWALLIDAMIAREEQVMGKEGKDG</sequence>
<dbReference type="GO" id="GO:0004106">
    <property type="term" value="F:chorismate mutase activity"/>
    <property type="evidence" value="ECO:0007669"/>
    <property type="project" value="UniProtKB-EC"/>
</dbReference>
<evidence type="ECO:0000313" key="5">
    <source>
        <dbReference type="Proteomes" id="UP000182932"/>
    </source>
</evidence>
<dbReference type="SMART" id="SM00830">
    <property type="entry name" value="CM_2"/>
    <property type="match status" value="1"/>
</dbReference>
<dbReference type="InterPro" id="IPR002701">
    <property type="entry name" value="CM_II_prokaryot"/>
</dbReference>
<keyword evidence="2" id="KW-0413">Isomerase</keyword>
<organism evidence="4 5">
    <name type="scientific">Marinovum algicola</name>
    <dbReference type="NCBI Taxonomy" id="42444"/>
    <lineage>
        <taxon>Bacteria</taxon>
        <taxon>Pseudomonadati</taxon>
        <taxon>Pseudomonadota</taxon>
        <taxon>Alphaproteobacteria</taxon>
        <taxon>Rhodobacterales</taxon>
        <taxon>Roseobacteraceae</taxon>
        <taxon>Marinovum</taxon>
    </lineage>
</organism>
<evidence type="ECO:0000313" key="4">
    <source>
        <dbReference type="EMBL" id="SEI52197.1"/>
    </source>
</evidence>
<dbReference type="InterPro" id="IPR036263">
    <property type="entry name" value="Chorismate_II_sf"/>
</dbReference>
<dbReference type="PANTHER" id="PTHR38041:SF1">
    <property type="entry name" value="CHORISMATE MUTASE"/>
    <property type="match status" value="1"/>
</dbReference>
<dbReference type="PANTHER" id="PTHR38041">
    <property type="entry name" value="CHORISMATE MUTASE"/>
    <property type="match status" value="1"/>
</dbReference>
<protein>
    <recommendedName>
        <fullName evidence="1">chorismate mutase</fullName>
        <ecNumber evidence="1">5.4.99.5</ecNumber>
    </recommendedName>
</protein>
<dbReference type="Gene3D" id="1.20.59.10">
    <property type="entry name" value="Chorismate mutase"/>
    <property type="match status" value="1"/>
</dbReference>
<keyword evidence="5" id="KW-1185">Reference proteome</keyword>
<dbReference type="GO" id="GO:0046417">
    <property type="term" value="P:chorismate metabolic process"/>
    <property type="evidence" value="ECO:0007669"/>
    <property type="project" value="InterPro"/>
</dbReference>
<dbReference type="PROSITE" id="PS51168">
    <property type="entry name" value="CHORISMATE_MUT_2"/>
    <property type="match status" value="1"/>
</dbReference>
<dbReference type="EMBL" id="FNYY01000001">
    <property type="protein sequence ID" value="SEI52197.1"/>
    <property type="molecule type" value="Genomic_DNA"/>
</dbReference>
<feature type="domain" description="Chorismate mutase" evidence="3">
    <location>
        <begin position="5"/>
        <end position="96"/>
    </location>
</feature>
<dbReference type="GO" id="GO:0016829">
    <property type="term" value="F:lyase activity"/>
    <property type="evidence" value="ECO:0007669"/>
    <property type="project" value="UniProtKB-KW"/>
</dbReference>
<accession>A0A975W5Z2</accession>
<dbReference type="RefSeq" id="WP_048529698.1">
    <property type="nucleotide sequence ID" value="NZ_CATLQZ010000009.1"/>
</dbReference>
<gene>
    <name evidence="4" type="ORF">SAMN04487940_10194</name>
</gene>
<evidence type="ECO:0000256" key="2">
    <source>
        <dbReference type="ARBA" id="ARBA00023235"/>
    </source>
</evidence>
<dbReference type="InterPro" id="IPR036979">
    <property type="entry name" value="CM_dom_sf"/>
</dbReference>
<dbReference type="InterPro" id="IPR051331">
    <property type="entry name" value="Chorismate_mutase-related"/>
</dbReference>
<dbReference type="Pfam" id="PF01817">
    <property type="entry name" value="CM_2"/>
    <property type="match status" value="1"/>
</dbReference>
<reference evidence="4 5" key="1">
    <citation type="submission" date="2016-10" db="EMBL/GenBank/DDBJ databases">
        <authorList>
            <person name="Varghese N."/>
            <person name="Submissions S."/>
        </authorList>
    </citation>
    <scope>NUCLEOTIDE SEQUENCE [LARGE SCALE GENOMIC DNA]</scope>
    <source>
        <strain evidence="4 5">FF3</strain>
    </source>
</reference>
<dbReference type="EC" id="5.4.99.5" evidence="1"/>
<comment type="caution">
    <text evidence="4">The sequence shown here is derived from an EMBL/GenBank/DDBJ whole genome shotgun (WGS) entry which is preliminary data.</text>
</comment>
<dbReference type="SUPFAM" id="SSF48600">
    <property type="entry name" value="Chorismate mutase II"/>
    <property type="match status" value="1"/>
</dbReference>